<reference evidence="6" key="1">
    <citation type="journal article" date="2015" name="Nature">
        <title>Complex archaea that bridge the gap between prokaryotes and eukaryotes.</title>
        <authorList>
            <person name="Spang A."/>
            <person name="Saw J.H."/>
            <person name="Jorgensen S.L."/>
            <person name="Zaremba-Niedzwiedzka K."/>
            <person name="Martijn J."/>
            <person name="Lind A.E."/>
            <person name="van Eijk R."/>
            <person name="Schleper C."/>
            <person name="Guy L."/>
            <person name="Ettema T.J."/>
        </authorList>
    </citation>
    <scope>NUCLEOTIDE SEQUENCE</scope>
</reference>
<evidence type="ECO:0000256" key="1">
    <source>
        <dbReference type="ARBA" id="ARBA00022438"/>
    </source>
</evidence>
<dbReference type="AlphaFoldDB" id="A0A0F9L5Z4"/>
<dbReference type="InterPro" id="IPR002467">
    <property type="entry name" value="Pept_M24A_MAP1"/>
</dbReference>
<keyword evidence="2" id="KW-0645">Protease</keyword>
<evidence type="ECO:0000259" key="5">
    <source>
        <dbReference type="Pfam" id="PF00557"/>
    </source>
</evidence>
<dbReference type="Gene3D" id="3.90.230.10">
    <property type="entry name" value="Creatinase/methionine aminopeptidase superfamily"/>
    <property type="match status" value="1"/>
</dbReference>
<organism evidence="6">
    <name type="scientific">marine sediment metagenome</name>
    <dbReference type="NCBI Taxonomy" id="412755"/>
    <lineage>
        <taxon>unclassified sequences</taxon>
        <taxon>metagenomes</taxon>
        <taxon>ecological metagenomes</taxon>
    </lineage>
</organism>
<evidence type="ECO:0000313" key="6">
    <source>
        <dbReference type="EMBL" id="KKM89028.1"/>
    </source>
</evidence>
<dbReference type="SUPFAM" id="SSF55920">
    <property type="entry name" value="Creatinase/aminopeptidase"/>
    <property type="match status" value="1"/>
</dbReference>
<dbReference type="EMBL" id="LAZR01006881">
    <property type="protein sequence ID" value="KKM89028.1"/>
    <property type="molecule type" value="Genomic_DNA"/>
</dbReference>
<dbReference type="NCBIfam" id="TIGR00500">
    <property type="entry name" value="met_pdase_I"/>
    <property type="match status" value="1"/>
</dbReference>
<dbReference type="PANTHER" id="PTHR43330:SF27">
    <property type="entry name" value="METHIONINE AMINOPEPTIDASE"/>
    <property type="match status" value="1"/>
</dbReference>
<feature type="domain" description="Peptidase M24" evidence="5">
    <location>
        <begin position="12"/>
        <end position="237"/>
    </location>
</feature>
<dbReference type="InterPro" id="IPR001714">
    <property type="entry name" value="Pept_M24_MAP"/>
</dbReference>
<dbReference type="GO" id="GO:0070006">
    <property type="term" value="F:metalloaminopeptidase activity"/>
    <property type="evidence" value="ECO:0007669"/>
    <property type="project" value="InterPro"/>
</dbReference>
<sequence length="248" mass="28027">MIYLKTPYQVRQLEKVNKIGAEFLQICYEYIKPGINTLELEDLARKFCEDNNVKSAFHNYNGFPHLLCVSIDDEVIHGFPIDRMIKAGQIVGVDFGLIKDGYFSDAAFTKIVAKVSHSTNDLVKVTEECLYNGIEKARVGNRIHDIAWAIQHTAMQAEFEVIQDYVGHAVGFELHEFPKIPNYVSLGVNWKLRPGMVLAIEPMIVEGSNNIYVKPNGWTVVTADHKNAAHFEHSIVILDEGPKILSRL</sequence>
<dbReference type="GO" id="GO:0006508">
    <property type="term" value="P:proteolysis"/>
    <property type="evidence" value="ECO:0007669"/>
    <property type="project" value="UniProtKB-KW"/>
</dbReference>
<dbReference type="GO" id="GO:0046872">
    <property type="term" value="F:metal ion binding"/>
    <property type="evidence" value="ECO:0007669"/>
    <property type="project" value="UniProtKB-KW"/>
</dbReference>
<keyword evidence="4" id="KW-0378">Hydrolase</keyword>
<comment type="caution">
    <text evidence="6">The sequence shown here is derived from an EMBL/GenBank/DDBJ whole genome shotgun (WGS) entry which is preliminary data.</text>
</comment>
<dbReference type="InterPro" id="IPR036005">
    <property type="entry name" value="Creatinase/aminopeptidase-like"/>
</dbReference>
<dbReference type="Pfam" id="PF00557">
    <property type="entry name" value="Peptidase_M24"/>
    <property type="match status" value="1"/>
</dbReference>
<name>A0A0F9L5Z4_9ZZZZ</name>
<keyword evidence="1" id="KW-0031">Aminopeptidase</keyword>
<dbReference type="PRINTS" id="PR00599">
    <property type="entry name" value="MAPEPTIDASE"/>
</dbReference>
<evidence type="ECO:0000256" key="3">
    <source>
        <dbReference type="ARBA" id="ARBA00022723"/>
    </source>
</evidence>
<dbReference type="GO" id="GO:0005829">
    <property type="term" value="C:cytosol"/>
    <property type="evidence" value="ECO:0007669"/>
    <property type="project" value="TreeGrafter"/>
</dbReference>
<evidence type="ECO:0000256" key="4">
    <source>
        <dbReference type="ARBA" id="ARBA00022801"/>
    </source>
</evidence>
<accession>A0A0F9L5Z4</accession>
<evidence type="ECO:0000256" key="2">
    <source>
        <dbReference type="ARBA" id="ARBA00022670"/>
    </source>
</evidence>
<proteinExistence type="inferred from homology"/>
<protein>
    <recommendedName>
        <fullName evidence="5">Peptidase M24 domain-containing protein</fullName>
    </recommendedName>
</protein>
<dbReference type="CDD" id="cd01086">
    <property type="entry name" value="MetAP1"/>
    <property type="match status" value="1"/>
</dbReference>
<dbReference type="PANTHER" id="PTHR43330">
    <property type="entry name" value="METHIONINE AMINOPEPTIDASE"/>
    <property type="match status" value="1"/>
</dbReference>
<gene>
    <name evidence="6" type="ORF">LCGC14_1252770</name>
</gene>
<dbReference type="InterPro" id="IPR000994">
    <property type="entry name" value="Pept_M24"/>
</dbReference>
<keyword evidence="3" id="KW-0479">Metal-binding</keyword>
<dbReference type="HAMAP" id="MF_01974">
    <property type="entry name" value="MetAP_1"/>
    <property type="match status" value="1"/>
</dbReference>